<dbReference type="FunFam" id="3.80.10.10:FF:001164">
    <property type="entry name" value="GH01279p"/>
    <property type="match status" value="1"/>
</dbReference>
<dbReference type="PANTHER" id="PTHR24373">
    <property type="entry name" value="SLIT RELATED LEUCINE-RICH REPEAT NEURONAL PROTEIN"/>
    <property type="match status" value="1"/>
</dbReference>
<dbReference type="PROSITE" id="PS51450">
    <property type="entry name" value="LRR"/>
    <property type="match status" value="3"/>
</dbReference>
<dbReference type="PANTHER" id="PTHR24373:SF275">
    <property type="entry name" value="TIR DOMAIN-CONTAINING PROTEIN"/>
    <property type="match status" value="1"/>
</dbReference>
<evidence type="ECO:0000313" key="5">
    <source>
        <dbReference type="EMBL" id="SSX25386.1"/>
    </source>
</evidence>
<keyword evidence="1" id="KW-0433">Leucine-rich repeat</keyword>
<keyword evidence="2 4" id="KW-0732">Signal</keyword>
<dbReference type="SMART" id="SM00369">
    <property type="entry name" value="LRR_TYP"/>
    <property type="match status" value="7"/>
</dbReference>
<keyword evidence="3" id="KW-0677">Repeat</keyword>
<dbReference type="Pfam" id="PF13855">
    <property type="entry name" value="LRR_8"/>
    <property type="match status" value="2"/>
</dbReference>
<dbReference type="SUPFAM" id="SSF52058">
    <property type="entry name" value="L domain-like"/>
    <property type="match status" value="1"/>
</dbReference>
<feature type="chain" id="PRO_5016467704" evidence="4">
    <location>
        <begin position="21"/>
        <end position="382"/>
    </location>
</feature>
<evidence type="ECO:0000256" key="1">
    <source>
        <dbReference type="ARBA" id="ARBA00022614"/>
    </source>
</evidence>
<dbReference type="InterPro" id="IPR001611">
    <property type="entry name" value="Leu-rich_rpt"/>
</dbReference>
<reference evidence="5" key="1">
    <citation type="submission" date="2018-07" db="EMBL/GenBank/DDBJ databases">
        <authorList>
            <person name="Quirk P.G."/>
            <person name="Krulwich T.A."/>
        </authorList>
    </citation>
    <scope>NUCLEOTIDE SEQUENCE</scope>
</reference>
<dbReference type="EMBL" id="UFQT01000572">
    <property type="protein sequence ID" value="SSX25386.1"/>
    <property type="molecule type" value="Genomic_DNA"/>
</dbReference>
<dbReference type="InterPro" id="IPR003591">
    <property type="entry name" value="Leu-rich_rpt_typical-subtyp"/>
</dbReference>
<sequence>MSRSFTLITLTFICFGVVISQSNDTKIHLECRDDNGTPDMESKSCVFQEIIVTKSSPITNFDYIPSENKNWVKFKNSILYQIPPNLFKNYINTQTLDVTACQIEYLSSESLANADNLLYLHMKGNNLTKLGHGIFANAPHLEDLKLQFNQISDIEEQTFSGLNELKFLYLGKNQLVSLHDGTFRELVSLETLDLSYNSLVEISNELFTTNKMLDLLDLRGNKIGMIAPDAFKTLERLTHLDLASNNLKKLPGGSLETLTNLRTLVVFENNLQEINLQWQDNTGCGLKSNGTKMILPRLTKVSLAENKWNCSYIEGLVEIFDLYDVRQLPYKLLHEDDSKTNVKGIACEKLEAKSQIQSVTTLNLTRDDIVETRNCLFTKLGY</sequence>
<accession>A0A336M539</accession>
<proteinExistence type="predicted"/>
<evidence type="ECO:0000256" key="2">
    <source>
        <dbReference type="ARBA" id="ARBA00022729"/>
    </source>
</evidence>
<gene>
    <name evidence="5" type="primary">CSON012304</name>
</gene>
<organism evidence="5">
    <name type="scientific">Culicoides sonorensis</name>
    <name type="common">Biting midge</name>
    <dbReference type="NCBI Taxonomy" id="179676"/>
    <lineage>
        <taxon>Eukaryota</taxon>
        <taxon>Metazoa</taxon>
        <taxon>Ecdysozoa</taxon>
        <taxon>Arthropoda</taxon>
        <taxon>Hexapoda</taxon>
        <taxon>Insecta</taxon>
        <taxon>Pterygota</taxon>
        <taxon>Neoptera</taxon>
        <taxon>Endopterygota</taxon>
        <taxon>Diptera</taxon>
        <taxon>Nematocera</taxon>
        <taxon>Chironomoidea</taxon>
        <taxon>Ceratopogonidae</taxon>
        <taxon>Ceratopogoninae</taxon>
        <taxon>Culicoides</taxon>
        <taxon>Monoculicoides</taxon>
    </lineage>
</organism>
<dbReference type="InterPro" id="IPR032675">
    <property type="entry name" value="LRR_dom_sf"/>
</dbReference>
<dbReference type="Gene3D" id="3.80.10.10">
    <property type="entry name" value="Ribonuclease Inhibitor"/>
    <property type="match status" value="2"/>
</dbReference>
<name>A0A336M539_CULSO</name>
<dbReference type="InterPro" id="IPR050328">
    <property type="entry name" value="Dev_Immune_Receptor"/>
</dbReference>
<protein>
    <submittedName>
        <fullName evidence="5">CSON012304 protein</fullName>
    </submittedName>
</protein>
<dbReference type="AlphaFoldDB" id="A0A336M539"/>
<dbReference type="OMA" id="SHICSTW"/>
<evidence type="ECO:0000256" key="4">
    <source>
        <dbReference type="SAM" id="SignalP"/>
    </source>
</evidence>
<evidence type="ECO:0000256" key="3">
    <source>
        <dbReference type="ARBA" id="ARBA00022737"/>
    </source>
</evidence>
<dbReference type="Pfam" id="PF00560">
    <property type="entry name" value="LRR_1"/>
    <property type="match status" value="1"/>
</dbReference>
<feature type="signal peptide" evidence="4">
    <location>
        <begin position="1"/>
        <end position="20"/>
    </location>
</feature>
<dbReference type="VEuPathDB" id="VectorBase:CSON012304"/>